<evidence type="ECO:0000313" key="3">
    <source>
        <dbReference type="Proteomes" id="UP000193922"/>
    </source>
</evidence>
<organism evidence="2 3">
    <name type="scientific">Linderina pennispora</name>
    <dbReference type="NCBI Taxonomy" id="61395"/>
    <lineage>
        <taxon>Eukaryota</taxon>
        <taxon>Fungi</taxon>
        <taxon>Fungi incertae sedis</taxon>
        <taxon>Zoopagomycota</taxon>
        <taxon>Kickxellomycotina</taxon>
        <taxon>Kickxellomycetes</taxon>
        <taxon>Kickxellales</taxon>
        <taxon>Kickxellaceae</taxon>
        <taxon>Linderina</taxon>
    </lineage>
</organism>
<feature type="region of interest" description="Disordered" evidence="1">
    <location>
        <begin position="218"/>
        <end position="244"/>
    </location>
</feature>
<keyword evidence="3" id="KW-1185">Reference proteome</keyword>
<feature type="compositionally biased region" description="Basic and acidic residues" evidence="1">
    <location>
        <begin position="221"/>
        <end position="244"/>
    </location>
</feature>
<protein>
    <submittedName>
        <fullName evidence="2">Uncharacterized protein</fullName>
    </submittedName>
</protein>
<dbReference type="RefSeq" id="XP_040745485.1">
    <property type="nucleotide sequence ID" value="XM_040889676.1"/>
</dbReference>
<sequence length="257" mass="29228">MPTSLNFRRVHPETCQLGQHCHMYHVDKDIELIGVGTKQEAVEHETANSPLSFAYEKDHFLIYNSPEGAIKGNYSSWNSIAKHLSNTNIQYWHSCIREHNGRKVYIGSPILHLLQSGVTFGDHSHPVVNNTAVTFYTTINFEQFAQTTKKIARCHQEFFVIAHDNDFECAETDLERPSLYCKAHGIWPTFERTILSSAYQTGNSSPKITSETSNLMANRIPSEDHNDGSGDGGNDHSNYEPEYKEINDELQIFDDTF</sequence>
<dbReference type="EMBL" id="MCFD01000003">
    <property type="protein sequence ID" value="ORX72061.1"/>
    <property type="molecule type" value="Genomic_DNA"/>
</dbReference>
<dbReference type="Proteomes" id="UP000193922">
    <property type="component" value="Unassembled WGS sequence"/>
</dbReference>
<gene>
    <name evidence="2" type="ORF">DL89DRAFT_282210</name>
</gene>
<accession>A0A1Y1WEU7</accession>
<evidence type="ECO:0000313" key="2">
    <source>
        <dbReference type="EMBL" id="ORX72061.1"/>
    </source>
</evidence>
<dbReference type="AlphaFoldDB" id="A0A1Y1WEU7"/>
<reference evidence="2 3" key="1">
    <citation type="submission" date="2016-07" db="EMBL/GenBank/DDBJ databases">
        <title>Pervasive Adenine N6-methylation of Active Genes in Fungi.</title>
        <authorList>
            <consortium name="DOE Joint Genome Institute"/>
            <person name="Mondo S.J."/>
            <person name="Dannebaum R.O."/>
            <person name="Kuo R.C."/>
            <person name="Labutti K."/>
            <person name="Haridas S."/>
            <person name="Kuo A."/>
            <person name="Salamov A."/>
            <person name="Ahrendt S.R."/>
            <person name="Lipzen A."/>
            <person name="Sullivan W."/>
            <person name="Andreopoulos W.B."/>
            <person name="Clum A."/>
            <person name="Lindquist E."/>
            <person name="Daum C."/>
            <person name="Ramamoorthy G.K."/>
            <person name="Gryganskyi A."/>
            <person name="Culley D."/>
            <person name="Magnuson J.K."/>
            <person name="James T.Y."/>
            <person name="O'Malley M.A."/>
            <person name="Stajich J.E."/>
            <person name="Spatafora J.W."/>
            <person name="Visel A."/>
            <person name="Grigoriev I.V."/>
        </authorList>
    </citation>
    <scope>NUCLEOTIDE SEQUENCE [LARGE SCALE GENOMIC DNA]</scope>
    <source>
        <strain evidence="2 3">ATCC 12442</strain>
    </source>
</reference>
<dbReference type="GeneID" id="63806324"/>
<name>A0A1Y1WEU7_9FUNG</name>
<evidence type="ECO:0000256" key="1">
    <source>
        <dbReference type="SAM" id="MobiDB-lite"/>
    </source>
</evidence>
<comment type="caution">
    <text evidence="2">The sequence shown here is derived from an EMBL/GenBank/DDBJ whole genome shotgun (WGS) entry which is preliminary data.</text>
</comment>
<proteinExistence type="predicted"/>